<evidence type="ECO:0000313" key="2">
    <source>
        <dbReference type="Proteomes" id="UP000319148"/>
    </source>
</evidence>
<accession>A0A501PRB3</accession>
<gene>
    <name evidence="1" type="ORF">FIV46_02630</name>
</gene>
<dbReference type="EMBL" id="VFIY01000004">
    <property type="protein sequence ID" value="TPD62993.1"/>
    <property type="molecule type" value="Genomic_DNA"/>
</dbReference>
<protein>
    <submittedName>
        <fullName evidence="1">Uncharacterized protein</fullName>
    </submittedName>
</protein>
<sequence length="66" mass="6823">MVVPLIGWGLFALGTALGIGGTVATTDAAEDIGDAVEKSSNSLNKLMVTTAIVGAGFMYARHKKWV</sequence>
<reference evidence="2" key="1">
    <citation type="submission" date="2019-06" db="EMBL/GenBank/DDBJ databases">
        <title>The complete genome of Emcibacter congregatus ZYLT.</title>
        <authorList>
            <person name="Zhao Z."/>
        </authorList>
    </citation>
    <scope>NUCLEOTIDE SEQUENCE [LARGE SCALE GENOMIC DNA]</scope>
    <source>
        <strain evidence="2">MCCC 1A06723</strain>
    </source>
</reference>
<evidence type="ECO:0000313" key="1">
    <source>
        <dbReference type="EMBL" id="TPD62993.1"/>
    </source>
</evidence>
<name>A0A501PRB3_9PROT</name>
<organism evidence="1 2">
    <name type="scientific">Emcibacter nanhaiensis</name>
    <dbReference type="NCBI Taxonomy" id="1505037"/>
    <lineage>
        <taxon>Bacteria</taxon>
        <taxon>Pseudomonadati</taxon>
        <taxon>Pseudomonadota</taxon>
        <taxon>Alphaproteobacteria</taxon>
        <taxon>Emcibacterales</taxon>
        <taxon>Emcibacteraceae</taxon>
        <taxon>Emcibacter</taxon>
    </lineage>
</organism>
<dbReference type="AlphaFoldDB" id="A0A501PRB3"/>
<proteinExistence type="predicted"/>
<dbReference type="Proteomes" id="UP000319148">
    <property type="component" value="Unassembled WGS sequence"/>
</dbReference>
<keyword evidence="2" id="KW-1185">Reference proteome</keyword>
<comment type="caution">
    <text evidence="1">The sequence shown here is derived from an EMBL/GenBank/DDBJ whole genome shotgun (WGS) entry which is preliminary data.</text>
</comment>
<dbReference type="RefSeq" id="WP_139938243.1">
    <property type="nucleotide sequence ID" value="NZ_JBHSYP010000022.1"/>
</dbReference>